<keyword evidence="3" id="KW-1185">Reference proteome</keyword>
<name>A0A395NUH9_TRIAR</name>
<reference evidence="2 3" key="1">
    <citation type="journal article" date="2018" name="PLoS Pathog.">
        <title>Evolution of structural diversity of trichothecenes, a family of toxins produced by plant pathogenic and entomopathogenic fungi.</title>
        <authorList>
            <person name="Proctor R.H."/>
            <person name="McCormick S.P."/>
            <person name="Kim H.S."/>
            <person name="Cardoza R.E."/>
            <person name="Stanley A.M."/>
            <person name="Lindo L."/>
            <person name="Kelly A."/>
            <person name="Brown D.W."/>
            <person name="Lee T."/>
            <person name="Vaughan M.M."/>
            <person name="Alexander N.J."/>
            <person name="Busman M."/>
            <person name="Gutierrez S."/>
        </authorList>
    </citation>
    <scope>NUCLEOTIDE SEQUENCE [LARGE SCALE GENOMIC DNA]</scope>
    <source>
        <strain evidence="2 3">IBT 40837</strain>
    </source>
</reference>
<evidence type="ECO:0000256" key="1">
    <source>
        <dbReference type="SAM" id="MobiDB-lite"/>
    </source>
</evidence>
<sequence>MASPEPCGAETDKEQHDPVPEIASIEVSLPPPNNSTPVSTKFRVDQPFKSPKQWTINAAENSGHNQWTCVEADLSIPTVLKGNIELQPELEYTPASLQCQQLMQKLNFFASRLIEITLSRAYSVLFGAVSASSDEVHRTFGSTLRTRTREQILVDLRWLLGPGKKALPQASGYLWEYANENDAPPRWAGYSSFNGICLEVDSDKLPDTAHQPAFYQPRLLTTLGVVQELSNLRATVIDEDTLEITLGDQQLLDPNFPLNTRNTDKGSIYNPTASPLNNTNLCDSPNESLKIRLSVPLLIVNLSLVAMCAKVGPVYPSNDMAKAVEAAVIMVSKDE</sequence>
<proteinExistence type="predicted"/>
<protein>
    <submittedName>
        <fullName evidence="2">Uncharacterized protein</fullName>
    </submittedName>
</protein>
<evidence type="ECO:0000313" key="2">
    <source>
        <dbReference type="EMBL" id="RFU79623.1"/>
    </source>
</evidence>
<dbReference type="AlphaFoldDB" id="A0A395NUH9"/>
<feature type="compositionally biased region" description="Basic and acidic residues" evidence="1">
    <location>
        <begin position="10"/>
        <end position="19"/>
    </location>
</feature>
<comment type="caution">
    <text evidence="2">The sequence shown here is derived from an EMBL/GenBank/DDBJ whole genome shotgun (WGS) entry which is preliminary data.</text>
</comment>
<feature type="region of interest" description="Disordered" evidence="1">
    <location>
        <begin position="1"/>
        <end position="38"/>
    </location>
</feature>
<evidence type="ECO:0000313" key="3">
    <source>
        <dbReference type="Proteomes" id="UP000266272"/>
    </source>
</evidence>
<dbReference type="OrthoDB" id="3555317at2759"/>
<organism evidence="2 3">
    <name type="scientific">Trichoderma arundinaceum</name>
    <dbReference type="NCBI Taxonomy" id="490622"/>
    <lineage>
        <taxon>Eukaryota</taxon>
        <taxon>Fungi</taxon>
        <taxon>Dikarya</taxon>
        <taxon>Ascomycota</taxon>
        <taxon>Pezizomycotina</taxon>
        <taxon>Sordariomycetes</taxon>
        <taxon>Hypocreomycetidae</taxon>
        <taxon>Hypocreales</taxon>
        <taxon>Hypocreaceae</taxon>
        <taxon>Trichoderma</taxon>
    </lineage>
</organism>
<gene>
    <name evidence="2" type="ORF">TARUN_2596</name>
</gene>
<dbReference type="Proteomes" id="UP000266272">
    <property type="component" value="Unassembled WGS sequence"/>
</dbReference>
<dbReference type="EMBL" id="PXOA01000148">
    <property type="protein sequence ID" value="RFU79623.1"/>
    <property type="molecule type" value="Genomic_DNA"/>
</dbReference>
<accession>A0A395NUH9</accession>